<evidence type="ECO:0000256" key="1">
    <source>
        <dbReference type="ARBA" id="ARBA00008805"/>
    </source>
</evidence>
<gene>
    <name evidence="7" type="ORF">PNEJI1_001993</name>
</gene>
<keyword evidence="4" id="KW-0547">Nucleotide-binding</keyword>
<reference evidence="7 8" key="1">
    <citation type="journal article" date="2012" name="MBio">
        <title>De novo assembly of the Pneumocystis jirovecii genome from a single bronchoalveolar lavage fluid specimen from a patient.</title>
        <authorList>
            <person name="Cisse O.H."/>
            <person name="Pagni M."/>
            <person name="Hauser P.M."/>
        </authorList>
    </citation>
    <scope>NUCLEOTIDE SEQUENCE [LARGE SCALE GENOMIC DNA]</scope>
    <source>
        <strain evidence="7 8">SE8</strain>
    </source>
</reference>
<dbReference type="GO" id="GO:0005829">
    <property type="term" value="C:cytosol"/>
    <property type="evidence" value="ECO:0007669"/>
    <property type="project" value="TreeGrafter"/>
</dbReference>
<comment type="similarity">
    <text evidence="1">Belongs to the pyridoxine kinase family.</text>
</comment>
<accession>L0PA48</accession>
<evidence type="ECO:0000256" key="3">
    <source>
        <dbReference type="ARBA" id="ARBA00022679"/>
    </source>
</evidence>
<evidence type="ECO:0000256" key="5">
    <source>
        <dbReference type="ARBA" id="ARBA00022777"/>
    </source>
</evidence>
<sequence>MTDLPLKYVLSIQSSVCWGYCGNRSATFPLQLLGYDVSVIHTVQFSNHTGYGHWRGQTFSGQHLADLYKGLKDNGIFKEYNFLLTGYVPGKEGVESMACIAKDIKENNPTIGWLLDPVLGDNGRLYVSSDVIPIYKQLLFICDLITPNQFEVASIFKISLINVLLGRVFVTSIRFGADDKELHIIASSCKSDYTPRAVKITVPYYDYTLVGTGDLFSALLLARFNENMKSMTPDDVSAIHMPLTRALELVVSSVQDVIKNTISSIKENYAHLKNQLSKAEMFKLCELRVIQSQDFLKNPSSEYKAIILK</sequence>
<dbReference type="GO" id="GO:0005524">
    <property type="term" value="F:ATP binding"/>
    <property type="evidence" value="ECO:0007669"/>
    <property type="project" value="UniProtKB-KW"/>
</dbReference>
<dbReference type="CDD" id="cd01173">
    <property type="entry name" value="pyridoxal_pyridoxamine_kinase"/>
    <property type="match status" value="1"/>
</dbReference>
<keyword evidence="3" id="KW-0808">Transferase</keyword>
<dbReference type="EMBL" id="CAKM01000153">
    <property type="protein sequence ID" value="CCJ29092.1"/>
    <property type="molecule type" value="Genomic_DNA"/>
</dbReference>
<organism evidence="8">
    <name type="scientific">Pneumocystis jirovecii</name>
    <name type="common">Human pneumocystis pneumonia agent</name>
    <dbReference type="NCBI Taxonomy" id="42068"/>
    <lineage>
        <taxon>Eukaryota</taxon>
        <taxon>Fungi</taxon>
        <taxon>Dikarya</taxon>
        <taxon>Ascomycota</taxon>
        <taxon>Taphrinomycotina</taxon>
        <taxon>Pneumocystomycetes</taxon>
        <taxon>Pneumocystaceae</taxon>
        <taxon>Pneumocystis</taxon>
    </lineage>
</organism>
<dbReference type="NCBIfam" id="TIGR00687">
    <property type="entry name" value="pyridox_kin"/>
    <property type="match status" value="1"/>
</dbReference>
<protein>
    <recommendedName>
        <fullName evidence="2">pyridoxal kinase</fullName>
        <ecNumber evidence="2">2.7.1.35</ecNumber>
    </recommendedName>
</protein>
<evidence type="ECO:0000256" key="6">
    <source>
        <dbReference type="ARBA" id="ARBA00022840"/>
    </source>
</evidence>
<dbReference type="Gene3D" id="3.40.1190.20">
    <property type="match status" value="1"/>
</dbReference>
<dbReference type="PANTHER" id="PTHR10534">
    <property type="entry name" value="PYRIDOXAL KINASE"/>
    <property type="match status" value="1"/>
</dbReference>
<dbReference type="InterPro" id="IPR004625">
    <property type="entry name" value="PyrdxlKinase"/>
</dbReference>
<evidence type="ECO:0000313" key="7">
    <source>
        <dbReference type="EMBL" id="CCJ29092.1"/>
    </source>
</evidence>
<dbReference type="GO" id="GO:0008478">
    <property type="term" value="F:pyridoxal kinase activity"/>
    <property type="evidence" value="ECO:0007669"/>
    <property type="project" value="UniProtKB-EC"/>
</dbReference>
<proteinExistence type="inferred from homology"/>
<comment type="caution">
    <text evidence="7">The sequence shown here is derived from an EMBL/GenBank/DDBJ whole genome shotgun (WGS) entry which is preliminary data.</text>
</comment>
<keyword evidence="5" id="KW-0418">Kinase</keyword>
<dbReference type="PANTHER" id="PTHR10534:SF2">
    <property type="entry name" value="PYRIDOXAL KINASE"/>
    <property type="match status" value="1"/>
</dbReference>
<dbReference type="InParanoid" id="L0PA48"/>
<evidence type="ECO:0000256" key="2">
    <source>
        <dbReference type="ARBA" id="ARBA00012104"/>
    </source>
</evidence>
<dbReference type="FunCoup" id="L0PA48">
    <property type="interactions" value="230"/>
</dbReference>
<dbReference type="AlphaFoldDB" id="L0PA48"/>
<dbReference type="GO" id="GO:0009443">
    <property type="term" value="P:pyridoxal 5'-phosphate salvage"/>
    <property type="evidence" value="ECO:0007669"/>
    <property type="project" value="InterPro"/>
</dbReference>
<dbReference type="STRING" id="1209962.L0PA48"/>
<evidence type="ECO:0000313" key="8">
    <source>
        <dbReference type="Proteomes" id="UP000010422"/>
    </source>
</evidence>
<dbReference type="InterPro" id="IPR029056">
    <property type="entry name" value="Ribokinase-like"/>
</dbReference>
<name>L0PA48_PNEJI</name>
<dbReference type="EC" id="2.7.1.35" evidence="2"/>
<dbReference type="VEuPathDB" id="FungiDB:PNEJI1_001993"/>
<keyword evidence="6" id="KW-0067">ATP-binding</keyword>
<dbReference type="SUPFAM" id="SSF53613">
    <property type="entry name" value="Ribokinase-like"/>
    <property type="match status" value="1"/>
</dbReference>
<dbReference type="Proteomes" id="UP000010422">
    <property type="component" value="Unassembled WGS sequence"/>
</dbReference>
<evidence type="ECO:0000256" key="4">
    <source>
        <dbReference type="ARBA" id="ARBA00022741"/>
    </source>
</evidence>